<dbReference type="EMBL" id="JBANAX010000475">
    <property type="protein sequence ID" value="KAL1207528.1"/>
    <property type="molecule type" value="Genomic_DNA"/>
</dbReference>
<name>A0ABD1AL78_CARAN</name>
<comment type="caution">
    <text evidence="1">The sequence shown here is derived from an EMBL/GenBank/DDBJ whole genome shotgun (WGS) entry which is preliminary data.</text>
</comment>
<dbReference type="InterPro" id="IPR055294">
    <property type="entry name" value="FBL60-like"/>
</dbReference>
<dbReference type="InterPro" id="IPR013101">
    <property type="entry name" value="LRR_PRU1-like"/>
</dbReference>
<evidence type="ECO:0000313" key="1">
    <source>
        <dbReference type="EMBL" id="KAL1207528.1"/>
    </source>
</evidence>
<proteinExistence type="predicted"/>
<evidence type="ECO:0000313" key="2">
    <source>
        <dbReference type="Proteomes" id="UP001558713"/>
    </source>
</evidence>
<dbReference type="PANTHER" id="PTHR31293:SF12">
    <property type="entry name" value="RNI-LIKE SUPERFAMILY PROTEIN"/>
    <property type="match status" value="1"/>
</dbReference>
<dbReference type="PANTHER" id="PTHR31293">
    <property type="entry name" value="RNI-LIKE SUPERFAMILY PROTEIN"/>
    <property type="match status" value="1"/>
</dbReference>
<protein>
    <submittedName>
        <fullName evidence="1">F-box/FBD/LRR-repeat protein</fullName>
    </submittedName>
</protein>
<accession>A0ABD1AL78</accession>
<gene>
    <name evidence="1" type="ORF">V5N11_010615</name>
</gene>
<keyword evidence="2" id="KW-1185">Reference proteome</keyword>
<dbReference type="AlphaFoldDB" id="A0ABD1AL78"/>
<sequence length="143" mass="16152">MVPKLEYKDTFDKFKSFLDKSLELHKAPVLKTLSIQLGKNCPIDVDVGSVVAKAVDRIVRKLELELLWTAEPISLPKSLYTCKTIVELTLSNKILIEVPCSACLPSLKILRLFHVVFKDEDSIENAFIKLLSSCSIESVPRRH</sequence>
<dbReference type="Proteomes" id="UP001558713">
    <property type="component" value="Unassembled WGS sequence"/>
</dbReference>
<dbReference type="Pfam" id="PF07723">
    <property type="entry name" value="LRR_2"/>
    <property type="match status" value="1"/>
</dbReference>
<organism evidence="1 2">
    <name type="scientific">Cardamine amara subsp. amara</name>
    <dbReference type="NCBI Taxonomy" id="228776"/>
    <lineage>
        <taxon>Eukaryota</taxon>
        <taxon>Viridiplantae</taxon>
        <taxon>Streptophyta</taxon>
        <taxon>Embryophyta</taxon>
        <taxon>Tracheophyta</taxon>
        <taxon>Spermatophyta</taxon>
        <taxon>Magnoliopsida</taxon>
        <taxon>eudicotyledons</taxon>
        <taxon>Gunneridae</taxon>
        <taxon>Pentapetalae</taxon>
        <taxon>rosids</taxon>
        <taxon>malvids</taxon>
        <taxon>Brassicales</taxon>
        <taxon>Brassicaceae</taxon>
        <taxon>Cardamineae</taxon>
        <taxon>Cardamine</taxon>
    </lineage>
</organism>
<reference evidence="1 2" key="1">
    <citation type="submission" date="2024-04" db="EMBL/GenBank/DDBJ databases">
        <title>Genome assembly C_amara_ONT_v2.</title>
        <authorList>
            <person name="Yant L."/>
            <person name="Moore C."/>
            <person name="Slenker M."/>
        </authorList>
    </citation>
    <scope>NUCLEOTIDE SEQUENCE [LARGE SCALE GENOMIC DNA]</scope>
    <source>
        <tissue evidence="1">Leaf</tissue>
    </source>
</reference>